<dbReference type="GO" id="GO:0016491">
    <property type="term" value="F:oxidoreductase activity"/>
    <property type="evidence" value="ECO:0007669"/>
    <property type="project" value="UniProtKB-KW"/>
</dbReference>
<evidence type="ECO:0000256" key="2">
    <source>
        <dbReference type="ARBA" id="ARBA00023002"/>
    </source>
</evidence>
<dbReference type="EMBL" id="QQWG01000007">
    <property type="protein sequence ID" value="RRG21903.1"/>
    <property type="molecule type" value="Genomic_DNA"/>
</dbReference>
<comment type="caution">
    <text evidence="4">The sequence shown here is derived from an EMBL/GenBank/DDBJ whole genome shotgun (WGS) entry which is preliminary data.</text>
</comment>
<dbReference type="Gene3D" id="3.20.20.70">
    <property type="entry name" value="Aldolase class I"/>
    <property type="match status" value="1"/>
</dbReference>
<dbReference type="RefSeq" id="WP_125030588.1">
    <property type="nucleotide sequence ID" value="NZ_JAPXVP010000007.1"/>
</dbReference>
<proteinExistence type="predicted"/>
<feature type="domain" description="NADH:flavin oxidoreductase/NADH oxidase N-terminal" evidence="3">
    <location>
        <begin position="4"/>
        <end position="339"/>
    </location>
</feature>
<keyword evidence="5" id="KW-1185">Reference proteome</keyword>
<dbReference type="GO" id="GO:0010181">
    <property type="term" value="F:FMN binding"/>
    <property type="evidence" value="ECO:0007669"/>
    <property type="project" value="InterPro"/>
</dbReference>
<protein>
    <submittedName>
        <fullName evidence="4">NADH:flavin oxidoreductase</fullName>
    </submittedName>
</protein>
<reference evidence="4 5" key="1">
    <citation type="submission" date="2018-07" db="EMBL/GenBank/DDBJ databases">
        <title>Draft genome sequence of Ancylomarina sp. M1P.</title>
        <authorList>
            <person name="Yadav S."/>
            <person name="Villanueva L."/>
            <person name="Damste J.S.S."/>
        </authorList>
    </citation>
    <scope>NUCLEOTIDE SEQUENCE [LARGE SCALE GENOMIC DNA]</scope>
    <source>
        <strain evidence="4 5">M1P</strain>
    </source>
</reference>
<dbReference type="Pfam" id="PF00724">
    <property type="entry name" value="Oxidored_FMN"/>
    <property type="match status" value="1"/>
</dbReference>
<evidence type="ECO:0000256" key="1">
    <source>
        <dbReference type="ARBA" id="ARBA00022630"/>
    </source>
</evidence>
<dbReference type="InterPro" id="IPR051799">
    <property type="entry name" value="NADH_flavin_oxidoreductase"/>
</dbReference>
<dbReference type="PANTHER" id="PTHR43656">
    <property type="entry name" value="BINDING OXIDOREDUCTASE, PUTATIVE (AFU_ORTHOLOGUE AFUA_2G08260)-RELATED"/>
    <property type="match status" value="1"/>
</dbReference>
<sequence length="372" mass="42252">MQKKIFEATRIGHLELKNRLWRSATWLNLADEKGHLTPELIWRYEELAKGGVGTVITGYAHILENEQPNAGMLGIYSDNFIEEYQFFVKRIHELGSKLIMQVCYGGSSTKYQTEGRLIWGPSAVKNPSSGVTPKKMTSEDIRTVIEAYAQSARRVKEAGFDGVQLHAAHSYLYSQFLSPYFNRREDAYGGSIENRARILFETLEAVRKEVGLDYPVLIKMHCTDDWDENGLTPDESLWVAKELEKRGITAIEFSGGNPDPGYPLKRPIRTKIVKREKQAYFYEATKQIAAELSIPVISVGGHRHVELMEHILNDSNISYVSLSRTLFSEPDLPNKWKQNPSHEPRCVSCAKCWSPGGNVCILDRKNKISNKK</sequence>
<dbReference type="PANTHER" id="PTHR43656:SF2">
    <property type="entry name" value="BINDING OXIDOREDUCTASE, PUTATIVE (AFU_ORTHOLOGUE AFUA_2G08260)-RELATED"/>
    <property type="match status" value="1"/>
</dbReference>
<dbReference type="Proteomes" id="UP000285794">
    <property type="component" value="Unassembled WGS sequence"/>
</dbReference>
<dbReference type="OrthoDB" id="9772736at2"/>
<evidence type="ECO:0000313" key="5">
    <source>
        <dbReference type="Proteomes" id="UP000285794"/>
    </source>
</evidence>
<accession>A0A425Y2C3</accession>
<evidence type="ECO:0000313" key="4">
    <source>
        <dbReference type="EMBL" id="RRG21903.1"/>
    </source>
</evidence>
<dbReference type="InterPro" id="IPR013785">
    <property type="entry name" value="Aldolase_TIM"/>
</dbReference>
<keyword evidence="2" id="KW-0560">Oxidoreductase</keyword>
<gene>
    <name evidence="4" type="ORF">DWB61_09130</name>
</gene>
<evidence type="ECO:0000259" key="3">
    <source>
        <dbReference type="Pfam" id="PF00724"/>
    </source>
</evidence>
<organism evidence="4 5">
    <name type="scientific">Ancylomarina euxinus</name>
    <dbReference type="NCBI Taxonomy" id="2283627"/>
    <lineage>
        <taxon>Bacteria</taxon>
        <taxon>Pseudomonadati</taxon>
        <taxon>Bacteroidota</taxon>
        <taxon>Bacteroidia</taxon>
        <taxon>Marinilabiliales</taxon>
        <taxon>Marinifilaceae</taxon>
        <taxon>Ancylomarina</taxon>
    </lineage>
</organism>
<dbReference type="InterPro" id="IPR001155">
    <property type="entry name" value="OxRdtase_FMN_N"/>
</dbReference>
<dbReference type="SUPFAM" id="SSF51395">
    <property type="entry name" value="FMN-linked oxidoreductases"/>
    <property type="match status" value="1"/>
</dbReference>
<dbReference type="AlphaFoldDB" id="A0A425Y2C3"/>
<keyword evidence="1" id="KW-0285">Flavoprotein</keyword>
<dbReference type="CDD" id="cd02803">
    <property type="entry name" value="OYE_like_FMN_family"/>
    <property type="match status" value="1"/>
</dbReference>
<name>A0A425Y2C3_9BACT</name>